<evidence type="ECO:0000313" key="3">
    <source>
        <dbReference type="EMBL" id="RKP31255.1"/>
    </source>
</evidence>
<keyword evidence="4" id="KW-1185">Reference proteome</keyword>
<feature type="domain" description="DUF2470" evidence="2">
    <location>
        <begin position="7"/>
        <end position="93"/>
    </location>
</feature>
<dbReference type="InterPro" id="IPR019595">
    <property type="entry name" value="DUF2470"/>
</dbReference>
<dbReference type="Pfam" id="PF10615">
    <property type="entry name" value="DUF2470"/>
    <property type="match status" value="1"/>
</dbReference>
<name>A0A4P9ZE82_9ASCO</name>
<feature type="transmembrane region" description="Helical" evidence="1">
    <location>
        <begin position="164"/>
        <end position="184"/>
    </location>
</feature>
<organism evidence="3 4">
    <name type="scientific">Metschnikowia bicuspidata</name>
    <dbReference type="NCBI Taxonomy" id="27322"/>
    <lineage>
        <taxon>Eukaryota</taxon>
        <taxon>Fungi</taxon>
        <taxon>Dikarya</taxon>
        <taxon>Ascomycota</taxon>
        <taxon>Saccharomycotina</taxon>
        <taxon>Pichiomycetes</taxon>
        <taxon>Metschnikowiaceae</taxon>
        <taxon>Metschnikowia</taxon>
    </lineage>
</organism>
<keyword evidence="1" id="KW-1133">Transmembrane helix</keyword>
<keyword evidence="1" id="KW-0812">Transmembrane</keyword>
<dbReference type="PANTHER" id="PTHR37783">
    <property type="entry name" value="MEMBRANE PROTEIN, PUTATIVE (AFU_ORTHOLOGUE AFUA_1G04315)-RELATED"/>
    <property type="match status" value="1"/>
</dbReference>
<evidence type="ECO:0000313" key="4">
    <source>
        <dbReference type="Proteomes" id="UP000268321"/>
    </source>
</evidence>
<keyword evidence="1" id="KW-0472">Membrane</keyword>
<feature type="transmembrane region" description="Helical" evidence="1">
    <location>
        <begin position="120"/>
        <end position="144"/>
    </location>
</feature>
<dbReference type="AlphaFoldDB" id="A0A4P9ZE82"/>
<evidence type="ECO:0000259" key="2">
    <source>
        <dbReference type="Pfam" id="PF10615"/>
    </source>
</evidence>
<evidence type="ECO:0000256" key="1">
    <source>
        <dbReference type="SAM" id="Phobius"/>
    </source>
</evidence>
<protein>
    <recommendedName>
        <fullName evidence="2">DUF2470 domain-containing protein</fullName>
    </recommendedName>
</protein>
<sequence>MDPHTKGRIIAYMNRDHQLALVDYTVVYGKQPITAFRPSTVEISDISEEYIKLRFEQANGTIKAITIDWDKAEEADSVSVELASDIKPKLIAMTVYAAKKRGFSHKQIKKTIPPNTGISYFMYASAAVLTATLINPKLVSSLLAGTSLGKSQFFSTWLFIEKNIVKIFTATYGIHLAEVIFVMIPKIKYYRMPLKTGLAWAVFNYIEGFLAFIRLNKVAKAH</sequence>
<dbReference type="InterPro" id="IPR037119">
    <property type="entry name" value="Haem_oxidase_HugZ-like_sf"/>
</dbReference>
<feature type="transmembrane region" description="Helical" evidence="1">
    <location>
        <begin position="196"/>
        <end position="215"/>
    </location>
</feature>
<dbReference type="OrthoDB" id="5553410at2759"/>
<dbReference type="Proteomes" id="UP000268321">
    <property type="component" value="Unassembled WGS sequence"/>
</dbReference>
<accession>A0A4P9ZE82</accession>
<dbReference type="PANTHER" id="PTHR37783:SF1">
    <property type="entry name" value="MEMBRANE PROTEIN, PUTATIVE (AFU_ORTHOLOGUE AFUA_1G04315)-RELATED"/>
    <property type="match status" value="1"/>
</dbReference>
<dbReference type="Gene3D" id="3.20.180.10">
    <property type="entry name" value="PNP-oxidase-like"/>
    <property type="match status" value="1"/>
</dbReference>
<gene>
    <name evidence="3" type="ORF">METBISCDRAFT_22570</name>
</gene>
<dbReference type="EMBL" id="ML004444">
    <property type="protein sequence ID" value="RKP31255.1"/>
    <property type="molecule type" value="Genomic_DNA"/>
</dbReference>
<reference evidence="4" key="1">
    <citation type="journal article" date="2018" name="Nat. Microbiol.">
        <title>Leveraging single-cell genomics to expand the fungal tree of life.</title>
        <authorList>
            <person name="Ahrendt S.R."/>
            <person name="Quandt C.A."/>
            <person name="Ciobanu D."/>
            <person name="Clum A."/>
            <person name="Salamov A."/>
            <person name="Andreopoulos B."/>
            <person name="Cheng J.F."/>
            <person name="Woyke T."/>
            <person name="Pelin A."/>
            <person name="Henrissat B."/>
            <person name="Reynolds N.K."/>
            <person name="Benny G.L."/>
            <person name="Smith M.E."/>
            <person name="James T.Y."/>
            <person name="Grigoriev I.V."/>
        </authorList>
    </citation>
    <scope>NUCLEOTIDE SEQUENCE [LARGE SCALE GENOMIC DNA]</scope>
    <source>
        <strain evidence="4">Baker2002</strain>
    </source>
</reference>
<proteinExistence type="predicted"/>